<dbReference type="Proteomes" id="UP000234166">
    <property type="component" value="Unassembled WGS sequence"/>
</dbReference>
<dbReference type="Proteomes" id="UP000234181">
    <property type="component" value="Unassembled WGS sequence"/>
</dbReference>
<evidence type="ECO:0000313" key="3">
    <source>
        <dbReference type="Proteomes" id="UP000234166"/>
    </source>
</evidence>
<dbReference type="EMBL" id="OCYT01000093">
    <property type="protein sequence ID" value="SON80973.1"/>
    <property type="molecule type" value="Genomic_DNA"/>
</dbReference>
<proteinExistence type="predicted"/>
<accession>A0AB38DZS2</accession>
<evidence type="ECO:0000313" key="2">
    <source>
        <dbReference type="EMBL" id="SON88282.1"/>
    </source>
</evidence>
<name>A0AB38DZS2_XANCH</name>
<protein>
    <recommendedName>
        <fullName evidence="5">Transposase</fullName>
    </recommendedName>
</protein>
<sequence>MTRGLSNHFLRALAQLFRVNLKGPVHAKTGKWLGSNVVAIDSELKGDPCVPGLPHVTEASDRMPYRRVGGGDRLYRCIER</sequence>
<organism evidence="2 3">
    <name type="scientific">Xanthomonas campestris pv. phaseoli</name>
    <dbReference type="NCBI Taxonomy" id="317013"/>
    <lineage>
        <taxon>Bacteria</taxon>
        <taxon>Pseudomonadati</taxon>
        <taxon>Pseudomonadota</taxon>
        <taxon>Gammaproteobacteria</taxon>
        <taxon>Lysobacterales</taxon>
        <taxon>Lysobacteraceae</taxon>
        <taxon>Xanthomonas</taxon>
    </lineage>
</organism>
<keyword evidence="4" id="KW-1185">Reference proteome</keyword>
<evidence type="ECO:0000313" key="4">
    <source>
        <dbReference type="Proteomes" id="UP000234181"/>
    </source>
</evidence>
<dbReference type="AlphaFoldDB" id="A0AB38DZS2"/>
<dbReference type="EMBL" id="OCYS01000090">
    <property type="protein sequence ID" value="SON88282.1"/>
    <property type="molecule type" value="Genomic_DNA"/>
</dbReference>
<evidence type="ECO:0000313" key="1">
    <source>
        <dbReference type="EMBL" id="SON80973.1"/>
    </source>
</evidence>
<comment type="caution">
    <text evidence="2">The sequence shown here is derived from an EMBL/GenBank/DDBJ whole genome shotgun (WGS) entry which is preliminary data.</text>
</comment>
<evidence type="ECO:0008006" key="5">
    <source>
        <dbReference type="Google" id="ProtNLM"/>
    </source>
</evidence>
<reference evidence="3 4" key="1">
    <citation type="submission" date="2017-10" db="EMBL/GenBank/DDBJ databases">
        <authorList>
            <person name="Regsiter A."/>
            <person name="William W."/>
        </authorList>
    </citation>
    <scope>NUCLEOTIDE SEQUENCE [LARGE SCALE GENOMIC DNA]</scope>
    <source>
        <strain evidence="1 4">CFBP6984</strain>
        <strain evidence="2 3">CFBP7430</strain>
    </source>
</reference>
<gene>
    <name evidence="1" type="ORF">XAP6984_380080</name>
    <name evidence="2" type="ORF">XAP7430_360083</name>
</gene>